<sequence length="62" mass="6862">MQCLSDITTHQKTRPQDVAQSTTMTSTDPLIVSSYKKLPENIPSGNDEDDFSALNDTNISFN</sequence>
<protein>
    <submittedName>
        <fullName evidence="3">Uncharacterized protein</fullName>
    </submittedName>
</protein>
<organism evidence="3 4">
    <name type="scientific">Rotaria magnacalcarata</name>
    <dbReference type="NCBI Taxonomy" id="392030"/>
    <lineage>
        <taxon>Eukaryota</taxon>
        <taxon>Metazoa</taxon>
        <taxon>Spiralia</taxon>
        <taxon>Gnathifera</taxon>
        <taxon>Rotifera</taxon>
        <taxon>Eurotatoria</taxon>
        <taxon>Bdelloidea</taxon>
        <taxon>Philodinida</taxon>
        <taxon>Philodinidae</taxon>
        <taxon>Rotaria</taxon>
    </lineage>
</organism>
<dbReference type="AlphaFoldDB" id="A0A8S3ERP6"/>
<feature type="region of interest" description="Disordered" evidence="1">
    <location>
        <begin position="1"/>
        <end position="26"/>
    </location>
</feature>
<accession>A0A8S3ERP6</accession>
<dbReference type="Proteomes" id="UP000681720">
    <property type="component" value="Unassembled WGS sequence"/>
</dbReference>
<feature type="non-terminal residue" evidence="3">
    <location>
        <position position="62"/>
    </location>
</feature>
<dbReference type="Proteomes" id="UP000676336">
    <property type="component" value="Unassembled WGS sequence"/>
</dbReference>
<comment type="caution">
    <text evidence="3">The sequence shown here is derived from an EMBL/GenBank/DDBJ whole genome shotgun (WGS) entry which is preliminary data.</text>
</comment>
<name>A0A8S3ERP6_9BILA</name>
<evidence type="ECO:0000313" key="2">
    <source>
        <dbReference type="EMBL" id="CAF5068871.1"/>
    </source>
</evidence>
<dbReference type="EMBL" id="CAJOBI010233020">
    <property type="protein sequence ID" value="CAF5068871.1"/>
    <property type="molecule type" value="Genomic_DNA"/>
</dbReference>
<evidence type="ECO:0000313" key="3">
    <source>
        <dbReference type="EMBL" id="CAF5081539.1"/>
    </source>
</evidence>
<gene>
    <name evidence="3" type="ORF">GIL414_LOCUS61747</name>
    <name evidence="2" type="ORF">SMN809_LOCUS60180</name>
</gene>
<proteinExistence type="predicted"/>
<evidence type="ECO:0000256" key="1">
    <source>
        <dbReference type="SAM" id="MobiDB-lite"/>
    </source>
</evidence>
<dbReference type="EMBL" id="CAJOBJ010244158">
    <property type="protein sequence ID" value="CAF5081539.1"/>
    <property type="molecule type" value="Genomic_DNA"/>
</dbReference>
<feature type="region of interest" description="Disordered" evidence="1">
    <location>
        <begin position="39"/>
        <end position="62"/>
    </location>
</feature>
<evidence type="ECO:0000313" key="4">
    <source>
        <dbReference type="Proteomes" id="UP000681720"/>
    </source>
</evidence>
<feature type="compositionally biased region" description="Polar residues" evidence="1">
    <location>
        <begin position="1"/>
        <end position="10"/>
    </location>
</feature>
<reference evidence="3" key="1">
    <citation type="submission" date="2021-02" db="EMBL/GenBank/DDBJ databases">
        <authorList>
            <person name="Nowell W R."/>
        </authorList>
    </citation>
    <scope>NUCLEOTIDE SEQUENCE</scope>
</reference>